<organism evidence="3 4">
    <name type="scientific">Gossypium anomalum</name>
    <dbReference type="NCBI Taxonomy" id="47600"/>
    <lineage>
        <taxon>Eukaryota</taxon>
        <taxon>Viridiplantae</taxon>
        <taxon>Streptophyta</taxon>
        <taxon>Embryophyta</taxon>
        <taxon>Tracheophyta</taxon>
        <taxon>Spermatophyta</taxon>
        <taxon>Magnoliopsida</taxon>
        <taxon>eudicotyledons</taxon>
        <taxon>Gunneridae</taxon>
        <taxon>Pentapetalae</taxon>
        <taxon>rosids</taxon>
        <taxon>malvids</taxon>
        <taxon>Malvales</taxon>
        <taxon>Malvaceae</taxon>
        <taxon>Malvoideae</taxon>
        <taxon>Gossypium</taxon>
    </lineage>
</organism>
<dbReference type="SUPFAM" id="SSF57997">
    <property type="entry name" value="Tropomyosin"/>
    <property type="match status" value="1"/>
</dbReference>
<dbReference type="Proteomes" id="UP000701853">
    <property type="component" value="Chromosome 3"/>
</dbReference>
<evidence type="ECO:0000256" key="1">
    <source>
        <dbReference type="SAM" id="Coils"/>
    </source>
</evidence>
<feature type="coiled-coil region" evidence="1">
    <location>
        <begin position="350"/>
        <end position="538"/>
    </location>
</feature>
<dbReference type="PANTHER" id="PTHR48200">
    <property type="entry name" value="PROTEIN, PUTATIVE-RELATED"/>
    <property type="match status" value="1"/>
</dbReference>
<evidence type="ECO:0000313" key="4">
    <source>
        <dbReference type="Proteomes" id="UP000701853"/>
    </source>
</evidence>
<feature type="domain" description="DUF7745" evidence="2">
    <location>
        <begin position="223"/>
        <end position="320"/>
    </location>
</feature>
<feature type="domain" description="DUF7745" evidence="2">
    <location>
        <begin position="49"/>
        <end position="216"/>
    </location>
</feature>
<dbReference type="Pfam" id="PF24924">
    <property type="entry name" value="DUF7745"/>
    <property type="match status" value="2"/>
</dbReference>
<dbReference type="EMBL" id="JAHUZN010000003">
    <property type="protein sequence ID" value="KAG8498203.1"/>
    <property type="molecule type" value="Genomic_DNA"/>
</dbReference>
<dbReference type="AlphaFoldDB" id="A0A8J6DBD8"/>
<accession>A0A8J6DBD8</accession>
<keyword evidence="1" id="KW-0175">Coiled coil</keyword>
<evidence type="ECO:0000313" key="3">
    <source>
        <dbReference type="EMBL" id="KAG8498203.1"/>
    </source>
</evidence>
<proteinExistence type="predicted"/>
<comment type="caution">
    <text evidence="3">The sequence shown here is derived from an EMBL/GenBank/DDBJ whole genome shotgun (WGS) entry which is preliminary data.</text>
</comment>
<reference evidence="3 4" key="1">
    <citation type="journal article" date="2021" name="bioRxiv">
        <title>The Gossypium anomalum genome as a resource for cotton improvement and evolutionary analysis of hybrid incompatibility.</title>
        <authorList>
            <person name="Grover C.E."/>
            <person name="Yuan D."/>
            <person name="Arick M.A."/>
            <person name="Miller E.R."/>
            <person name="Hu G."/>
            <person name="Peterson D.G."/>
            <person name="Wendel J.F."/>
            <person name="Udall J.A."/>
        </authorList>
    </citation>
    <scope>NUCLEOTIDE SEQUENCE [LARGE SCALE GENOMIC DNA]</scope>
    <source>
        <strain evidence="3">JFW-Udall</strain>
        <tissue evidence="3">Leaf</tissue>
    </source>
</reference>
<gene>
    <name evidence="3" type="ORF">CXB51_006642</name>
</gene>
<dbReference type="PANTHER" id="PTHR48200:SF1">
    <property type="entry name" value="AMINOTRANSFERASE-LIKE PLANT MOBILE DOMAIN-CONTAINING PROTEIN"/>
    <property type="match status" value="1"/>
</dbReference>
<keyword evidence="4" id="KW-1185">Reference proteome</keyword>
<name>A0A8J6DBD8_9ROSI</name>
<protein>
    <recommendedName>
        <fullName evidence="2">DUF7745 domain-containing protein</fullName>
    </recommendedName>
</protein>
<evidence type="ECO:0000259" key="2">
    <source>
        <dbReference type="Pfam" id="PF24924"/>
    </source>
</evidence>
<dbReference type="InterPro" id="IPR056647">
    <property type="entry name" value="DUF7745"/>
</dbReference>
<sequence length="602" mass="69643">MVSTAWRLHWGWSRDSGLLSGYIRTCVFVRFSSPYSRREMYSPEPNSNPAYSCFTFGGVDLVPTVEEYIALLNCPKIQADRAYSRPVNVPPFLKKLMSIKGMSEQWVTARIKQKGDSKCIPWGNLRDLILAHPDLKKRVDVFALSIYGLVVFPKALGHVDEAVSDLFDRFDKGTTPVPAILTETFRSLNACRRAGEGRFIGCAQLLLAWFHSHFWKIDKGPVVNPDEILYRCGDFDWVPLAGIWGASGYAPLLVLRQYRSRQFIPATRGLAQCEFSYKDDGYKKKVREISNAWNQTRRMKGFTAGPMITPEYEWWRGKRVNDNVSKPDQESTQPIDEYLRVAPSELEIIKQDFEKKSSEFGKKIEQLEEEKMKLGLDVDIHKLEAEKLRKGKNKAEEDLDSLKTDYKKLRMSIRTAGLGKTSEQWRQEIGKEKTRADQWEKKFHDVRIREDVLKKSLLESQNEKEKLRARVAELERSLHQYRSRNSVIELKASLSRIEELKEEIGKLEAALQDGKIRVEFLEANNEHYREQLFRSQDQIRNRDYVMGEAVAQVREVADHLQTLAVQADVLSLKYESESDRGRNLAWLLRKVKALCIRAKSYM</sequence>